<dbReference type="Proteomes" id="UP000294530">
    <property type="component" value="Unassembled WGS sequence"/>
</dbReference>
<evidence type="ECO:0000256" key="6">
    <source>
        <dbReference type="SAM" id="Phobius"/>
    </source>
</evidence>
<keyword evidence="4 6" id="KW-0472">Membrane</keyword>
<feature type="domain" description="Anoctamin transmembrane" evidence="7">
    <location>
        <begin position="347"/>
        <end position="451"/>
    </location>
</feature>
<dbReference type="GO" id="GO:0005254">
    <property type="term" value="F:chloride channel activity"/>
    <property type="evidence" value="ECO:0007669"/>
    <property type="project" value="TreeGrafter"/>
</dbReference>
<proteinExistence type="predicted"/>
<dbReference type="GeneID" id="94349474"/>
<gene>
    <name evidence="8" type="ORF">CCR75_005727</name>
</gene>
<feature type="transmembrane region" description="Helical" evidence="6">
    <location>
        <begin position="868"/>
        <end position="892"/>
    </location>
</feature>
<dbReference type="EMBL" id="SHOA02000004">
    <property type="protein sequence ID" value="TDH71309.1"/>
    <property type="molecule type" value="Genomic_DNA"/>
</dbReference>
<feature type="transmembrane region" description="Helical" evidence="6">
    <location>
        <begin position="1270"/>
        <end position="1290"/>
    </location>
</feature>
<evidence type="ECO:0000313" key="9">
    <source>
        <dbReference type="Proteomes" id="UP000294530"/>
    </source>
</evidence>
<feature type="compositionally biased region" description="Basic residues" evidence="5">
    <location>
        <begin position="28"/>
        <end position="37"/>
    </location>
</feature>
<evidence type="ECO:0000256" key="4">
    <source>
        <dbReference type="ARBA" id="ARBA00023136"/>
    </source>
</evidence>
<dbReference type="Pfam" id="PF04547">
    <property type="entry name" value="Anoctamin"/>
    <property type="match status" value="2"/>
</dbReference>
<keyword evidence="9" id="KW-1185">Reference proteome</keyword>
<dbReference type="InterPro" id="IPR007632">
    <property type="entry name" value="Anoctamin"/>
</dbReference>
<keyword evidence="3 6" id="KW-1133">Transmembrane helix</keyword>
<feature type="transmembrane region" description="Helical" evidence="6">
    <location>
        <begin position="968"/>
        <end position="988"/>
    </location>
</feature>
<feature type="region of interest" description="Disordered" evidence="5">
    <location>
        <begin position="1"/>
        <end position="87"/>
    </location>
</feature>
<evidence type="ECO:0000256" key="2">
    <source>
        <dbReference type="ARBA" id="ARBA00022692"/>
    </source>
</evidence>
<name>A0A976IGX8_BRELC</name>
<dbReference type="InterPro" id="IPR049452">
    <property type="entry name" value="Anoctamin_TM"/>
</dbReference>
<feature type="transmembrane region" description="Helical" evidence="6">
    <location>
        <begin position="1210"/>
        <end position="1234"/>
    </location>
</feature>
<keyword evidence="2 6" id="KW-0812">Transmembrane</keyword>
<reference evidence="8 9" key="1">
    <citation type="journal article" date="2021" name="Genome Biol.">
        <title>AFLAP: assembly-free linkage analysis pipeline using k-mers from genome sequencing data.</title>
        <authorList>
            <person name="Fletcher K."/>
            <person name="Zhang L."/>
            <person name="Gil J."/>
            <person name="Han R."/>
            <person name="Cavanaugh K."/>
            <person name="Michelmore R."/>
        </authorList>
    </citation>
    <scope>NUCLEOTIDE SEQUENCE [LARGE SCALE GENOMIC DNA]</scope>
    <source>
        <strain evidence="8 9">SF5</strain>
    </source>
</reference>
<comment type="subcellular location">
    <subcellularLocation>
        <location evidence="1">Membrane</location>
        <topology evidence="1">Multi-pass membrane protein</topology>
    </subcellularLocation>
</comment>
<sequence length="1425" mass="162365">MAEETTSVVEAEDSIDIRTKPSKSKEWVKKRHAKGLGRRCSGEKPSHTTLKTAQHECEDSSTFLVGRSSSSGDSDDRNSNSSSKKSYDSGEVVICSSKKKRSNSKKGYFNISSSKALAPGKYRYLTPDEIQNGIVPNYDFAVIVNRKVETPGCIRRALNCICCCTAVDDSQSGRSPMSCVAEAMYKRSGFRRLCMTSSPMVNASEDEHRRIVTKLCAQGLLVDIIDGGDSKGEMHSGYLILLVRAPEPVVLSLVKQFRIQMWMDHGAVVDMEQDVAQRRNDPLTPAERIEIVDYIIEQRARLSKSDVWIHDLFPMHNQSVTNTLIHRWVASWRLHELNDKKVLRSLRYNFGEKVAYYFAFLKYYNTWLIPLAAIGILLELLRGVITMTTYMRLLPFWGLGVSVVWGFGFLKSWERENACMQYEWTGKLHVKQIEYCNKQFYGHGEKPSHTTLKTAQHECEDSSTFLVGRSSSSGDSDDRNSNSSSKKSYDSGEVVICSSKKKRSNSKKGYFNISSSKALAPGKYRYLTPDEIQNGIVPNYDFAVIVNRKVENPGCIRRALNCICCCTAVDDSQSGRSPMSCVAEAMYKRSGFRRLCMTSSPMVNASEDEHRRIVTKLCAQGLLVDIIDGGDSKGEMHSGYLILLVRAPEPVVLSLVKQFRIQMWMDHGAVVDMEQDVAQRRNDPLTPAERIEIVDYIIEQRARLSKSDVWIHDLFPMHNQSVTNTLIHRWVASWRLHELNDKKVLRSLRYNFGEKVAYYFAFLKYYNTWLIPLAAIGILLELLRGVITMTTYMRLLPFWGLGVSVVWGFGFLKSWERENACMQYEWTGKLHVKQIEYCNKQFYGQSRVNSLTGDVEVVYPAWRRLPKYFCVILFMLAQLLIMLVLVASWVTIYEILKATYKESHIFSIQWFLILLEGCIFGFFVDVVQWNMVVTKMGALFTHWENYRTEEQYERALISKLFLLDFLNYYTWFFSLAFVFVIPGLGNYLTNCLNHMFSGDAMNCCFGPYVDQDGSCITCPVGDKDATCIQCVGLFTFDRRHVDLGAMFVTPIVITQLLNILLRLVAPILVRKRREYAQERADVQAQQRVRDAGAMKILGSLDYEDQKKSQFDNKSSSRYLEYTPSEIEVLNKKAREIVFDSAQDTYDPYDDFHVLTVQFGFTVIFSMLWPLMPFACFLINSIKGRTDGYRLCKTLKRPIPRRANGIGAWKGILTTFAYIAVIVNVLLICISTGVLEFFQDNCVRDIQNQLEKQGKSLDDFIFGPDFGCLHFAWRLVIILLLEHFLIAIAYVGMQRIPHVPAWIKDVMSSREKNFKVLLRKHEQELFSNRCFKRQGDDGLTANAGISSDKPTVSSKSIRIDMKRLVGIGDTTSSMSSYSSSAQSSILIDPMTPVSHAMNESENATSASGRTKAREKLARQWSDGSNN</sequence>
<dbReference type="PANTHER" id="PTHR12308">
    <property type="entry name" value="ANOCTAMIN"/>
    <property type="match status" value="1"/>
</dbReference>
<evidence type="ECO:0000259" key="7">
    <source>
        <dbReference type="Pfam" id="PF04547"/>
    </source>
</evidence>
<feature type="compositionally biased region" description="Basic and acidic residues" evidence="5">
    <location>
        <begin position="15"/>
        <end position="27"/>
    </location>
</feature>
<protein>
    <recommendedName>
        <fullName evidence="7">Anoctamin transmembrane domain-containing protein</fullName>
    </recommendedName>
</protein>
<feature type="transmembrane region" description="Helical" evidence="6">
    <location>
        <begin position="1043"/>
        <end position="1065"/>
    </location>
</feature>
<evidence type="ECO:0000256" key="5">
    <source>
        <dbReference type="SAM" id="MobiDB-lite"/>
    </source>
</evidence>
<feature type="transmembrane region" description="Helical" evidence="6">
    <location>
        <begin position="904"/>
        <end position="927"/>
    </location>
</feature>
<feature type="transmembrane region" description="Helical" evidence="6">
    <location>
        <begin position="756"/>
        <end position="780"/>
    </location>
</feature>
<dbReference type="OrthoDB" id="296386at2759"/>
<feature type="compositionally biased region" description="Polar residues" evidence="5">
    <location>
        <begin position="1396"/>
        <end position="1407"/>
    </location>
</feature>
<feature type="region of interest" description="Disordered" evidence="5">
    <location>
        <begin position="1396"/>
        <end position="1425"/>
    </location>
</feature>
<feature type="domain" description="Anoctamin transmembrane" evidence="7">
    <location>
        <begin position="749"/>
        <end position="1307"/>
    </location>
</feature>
<comment type="caution">
    <text evidence="8">The sequence shown here is derived from an EMBL/GenBank/DDBJ whole genome shotgun (WGS) entry which is preliminary data.</text>
</comment>
<feature type="transmembrane region" description="Helical" evidence="6">
    <location>
        <begin position="390"/>
        <end position="410"/>
    </location>
</feature>
<feature type="region of interest" description="Disordered" evidence="5">
    <location>
        <begin position="465"/>
        <end position="489"/>
    </location>
</feature>
<feature type="transmembrane region" description="Helical" evidence="6">
    <location>
        <begin position="354"/>
        <end position="378"/>
    </location>
</feature>
<dbReference type="KEGG" id="blac:94349474"/>
<dbReference type="PANTHER" id="PTHR12308:SF73">
    <property type="entry name" value="ANOCTAMIN"/>
    <property type="match status" value="1"/>
</dbReference>
<evidence type="ECO:0000256" key="1">
    <source>
        <dbReference type="ARBA" id="ARBA00004141"/>
    </source>
</evidence>
<feature type="transmembrane region" description="Helical" evidence="6">
    <location>
        <begin position="792"/>
        <end position="812"/>
    </location>
</feature>
<dbReference type="RefSeq" id="XP_067820808.1">
    <property type="nucleotide sequence ID" value="XM_067963803.1"/>
</dbReference>
<evidence type="ECO:0000313" key="8">
    <source>
        <dbReference type="EMBL" id="TDH71309.1"/>
    </source>
</evidence>
<evidence type="ECO:0000256" key="3">
    <source>
        <dbReference type="ARBA" id="ARBA00022989"/>
    </source>
</evidence>
<organism evidence="8 9">
    <name type="scientific">Bremia lactucae</name>
    <name type="common">Lettuce downy mildew</name>
    <dbReference type="NCBI Taxonomy" id="4779"/>
    <lineage>
        <taxon>Eukaryota</taxon>
        <taxon>Sar</taxon>
        <taxon>Stramenopiles</taxon>
        <taxon>Oomycota</taxon>
        <taxon>Peronosporomycetes</taxon>
        <taxon>Peronosporales</taxon>
        <taxon>Peronosporaceae</taxon>
        <taxon>Bremia</taxon>
    </lineage>
</organism>
<accession>A0A976IGX8</accession>
<dbReference type="GO" id="GO:0016020">
    <property type="term" value="C:membrane"/>
    <property type="evidence" value="ECO:0007669"/>
    <property type="project" value="UniProtKB-SubCell"/>
</dbReference>